<reference evidence="2 3" key="1">
    <citation type="journal article" date="2013" name="ISME J.">
        <title>A metabolic model for members of the genus Tetrasphaera involved in enhanced biological phosphorus removal.</title>
        <authorList>
            <person name="Kristiansen R."/>
            <person name="Nguyen H.T.T."/>
            <person name="Saunders A.M."/>
            <person name="Nielsen J.L."/>
            <person name="Wimmer R."/>
            <person name="Le V.Q."/>
            <person name="McIlroy S.J."/>
            <person name="Petrovski S."/>
            <person name="Seviour R.J."/>
            <person name="Calteau A."/>
            <person name="Nielsen K.L."/>
            <person name="Nielsen P.H."/>
        </authorList>
    </citation>
    <scope>NUCLEOTIDE SEQUENCE [LARGE SCALE GENOMIC DNA]</scope>
    <source>
        <strain evidence="2 3">Ben110</strain>
    </source>
</reference>
<dbReference type="RefSeq" id="WP_048699598.1">
    <property type="nucleotide sequence ID" value="NZ_HG764815.1"/>
</dbReference>
<comment type="caution">
    <text evidence="2">The sequence shown here is derived from an EMBL/GenBank/DDBJ whole genome shotgun (WGS) entry which is preliminary data.</text>
</comment>
<organism evidence="2 3">
    <name type="scientific">Nostocoides australiense Ben110</name>
    <dbReference type="NCBI Taxonomy" id="1193182"/>
    <lineage>
        <taxon>Bacteria</taxon>
        <taxon>Bacillati</taxon>
        <taxon>Actinomycetota</taxon>
        <taxon>Actinomycetes</taxon>
        <taxon>Micrococcales</taxon>
        <taxon>Intrasporangiaceae</taxon>
        <taxon>Nostocoides</taxon>
    </lineage>
</organism>
<evidence type="ECO:0000313" key="2">
    <source>
        <dbReference type="EMBL" id="CCH74100.1"/>
    </source>
</evidence>
<dbReference type="CDD" id="cd01836">
    <property type="entry name" value="FeeA_FeeB_like"/>
    <property type="match status" value="1"/>
</dbReference>
<accession>W6JZG2</accession>
<dbReference type="STRING" id="1193182.BN11_3820018"/>
<evidence type="ECO:0000259" key="1">
    <source>
        <dbReference type="Pfam" id="PF13472"/>
    </source>
</evidence>
<dbReference type="SUPFAM" id="SSF52266">
    <property type="entry name" value="SGNH hydrolase"/>
    <property type="match status" value="1"/>
</dbReference>
<dbReference type="Gene3D" id="3.40.50.1110">
    <property type="entry name" value="SGNH hydrolase"/>
    <property type="match status" value="1"/>
</dbReference>
<name>W6JZG2_9MICO</name>
<dbReference type="Proteomes" id="UP000035763">
    <property type="component" value="Unassembled WGS sequence"/>
</dbReference>
<sequence length="242" mass="25947">MSRTLGRRRDRLWWLALPVAPIQGAWLTRTMVRFTDAEGVAGKVGNGARQLVVVALVDSVTAGYAVAHHRSSIAGQLADRLAQRYAATVEWRVAARSGATAGEAISLARPDVLGDADLVLVSAGVNDLKNLHRAAQFQREFGQLLDAVLAAAPRAQVCWLGIPPLDHFPAFPRPLADVLGWRGRVFDAIGLAAVDARDRCFRIQSDGPLGLEMFGPDGFHPSETLHAAFADAVMAALPPDAF</sequence>
<dbReference type="InterPro" id="IPR013830">
    <property type="entry name" value="SGNH_hydro"/>
</dbReference>
<proteinExistence type="predicted"/>
<keyword evidence="3" id="KW-1185">Reference proteome</keyword>
<gene>
    <name evidence="2" type="ORF">BN11_3820018</name>
</gene>
<dbReference type="InterPro" id="IPR036514">
    <property type="entry name" value="SGNH_hydro_sf"/>
</dbReference>
<feature type="domain" description="SGNH hydrolase-type esterase" evidence="1">
    <location>
        <begin position="58"/>
        <end position="227"/>
    </location>
</feature>
<dbReference type="OrthoDB" id="9804395at2"/>
<dbReference type="AlphaFoldDB" id="W6JZG2"/>
<dbReference type="EMBL" id="CAJA01000315">
    <property type="protein sequence ID" value="CCH74100.1"/>
    <property type="molecule type" value="Genomic_DNA"/>
</dbReference>
<evidence type="ECO:0000313" key="3">
    <source>
        <dbReference type="Proteomes" id="UP000035763"/>
    </source>
</evidence>
<dbReference type="Pfam" id="PF13472">
    <property type="entry name" value="Lipase_GDSL_2"/>
    <property type="match status" value="1"/>
</dbReference>
<protein>
    <submittedName>
        <fullName evidence="2">GDSL family lipase</fullName>
    </submittedName>
</protein>